<evidence type="ECO:0000256" key="1">
    <source>
        <dbReference type="SAM" id="MobiDB-lite"/>
    </source>
</evidence>
<name>A0A0D2LSD6_9CHLO</name>
<feature type="region of interest" description="Disordered" evidence="1">
    <location>
        <begin position="1"/>
        <end position="22"/>
    </location>
</feature>
<evidence type="ECO:0000313" key="2">
    <source>
        <dbReference type="EMBL" id="KIY94574.1"/>
    </source>
</evidence>
<dbReference type="RefSeq" id="XP_013893594.1">
    <property type="nucleotide sequence ID" value="XM_014038140.1"/>
</dbReference>
<organism evidence="2 3">
    <name type="scientific">Monoraphidium neglectum</name>
    <dbReference type="NCBI Taxonomy" id="145388"/>
    <lineage>
        <taxon>Eukaryota</taxon>
        <taxon>Viridiplantae</taxon>
        <taxon>Chlorophyta</taxon>
        <taxon>core chlorophytes</taxon>
        <taxon>Chlorophyceae</taxon>
        <taxon>CS clade</taxon>
        <taxon>Sphaeropleales</taxon>
        <taxon>Selenastraceae</taxon>
        <taxon>Monoraphidium</taxon>
    </lineage>
</organism>
<dbReference type="KEGG" id="mng:MNEG_13388"/>
<evidence type="ECO:0000313" key="3">
    <source>
        <dbReference type="Proteomes" id="UP000054498"/>
    </source>
</evidence>
<proteinExistence type="predicted"/>
<gene>
    <name evidence="2" type="ORF">MNEG_13388</name>
</gene>
<dbReference type="AlphaFoldDB" id="A0A0D2LSD6"/>
<protein>
    <submittedName>
        <fullName evidence="2">Uncharacterized protein</fullName>
    </submittedName>
</protein>
<sequence length="218" mass="22719">MTPATPSHATAPRPDKHSAPRRAAGRLLSAAVKPDWVVPLAAQIGTSSFFVPLGVVGQTLVPSFVRDLDATLPMALWNLQDFRGGTYSVVDGGGADTNGITPLLRRRTRAIIACVANAHPIGPGSDAQTFAARQYDVFPVGGYPRLYAAAAAAAASGGPALHLDWYTTLPNAYHAVAGGWNVTVLWIFNSRAAQWEAALPPGVAARLAQVSAGNGTSR</sequence>
<reference evidence="2 3" key="1">
    <citation type="journal article" date="2013" name="BMC Genomics">
        <title>Reconstruction of the lipid metabolism for the microalga Monoraphidium neglectum from its genome sequence reveals characteristics suitable for biofuel production.</title>
        <authorList>
            <person name="Bogen C."/>
            <person name="Al-Dilaimi A."/>
            <person name="Albersmeier A."/>
            <person name="Wichmann J."/>
            <person name="Grundmann M."/>
            <person name="Rupp O."/>
            <person name="Lauersen K.J."/>
            <person name="Blifernez-Klassen O."/>
            <person name="Kalinowski J."/>
            <person name="Goesmann A."/>
            <person name="Mussgnug J.H."/>
            <person name="Kruse O."/>
        </authorList>
    </citation>
    <scope>NUCLEOTIDE SEQUENCE [LARGE SCALE GENOMIC DNA]</scope>
    <source>
        <strain evidence="2 3">SAG 48.87</strain>
    </source>
</reference>
<keyword evidence="3" id="KW-1185">Reference proteome</keyword>
<dbReference type="Proteomes" id="UP000054498">
    <property type="component" value="Unassembled WGS sequence"/>
</dbReference>
<dbReference type="OrthoDB" id="4084751at2759"/>
<accession>A0A0D2LSD6</accession>
<dbReference type="GeneID" id="25730845"/>
<dbReference type="EMBL" id="KK104011">
    <property type="protein sequence ID" value="KIY94574.1"/>
    <property type="molecule type" value="Genomic_DNA"/>
</dbReference>